<dbReference type="Proteomes" id="UP000192980">
    <property type="component" value="Unassembled WGS sequence"/>
</dbReference>
<evidence type="ECO:0000313" key="3">
    <source>
        <dbReference type="Proteomes" id="UP000192980"/>
    </source>
</evidence>
<evidence type="ECO:0000313" key="2">
    <source>
        <dbReference type="EMBL" id="SMG16299.1"/>
    </source>
</evidence>
<name>A0A1X7INQ3_9SPHI</name>
<dbReference type="InterPro" id="IPR018720">
    <property type="entry name" value="DUF2249"/>
</dbReference>
<evidence type="ECO:0000259" key="1">
    <source>
        <dbReference type="Pfam" id="PF10006"/>
    </source>
</evidence>
<dbReference type="STRING" id="561061.SAMN05660862_1059"/>
<keyword evidence="3" id="KW-1185">Reference proteome</keyword>
<accession>A0A1X7INQ3</accession>
<dbReference type="Gene3D" id="1.10.3910.10">
    <property type="entry name" value="SP0561-like"/>
    <property type="match status" value="1"/>
</dbReference>
<dbReference type="EMBL" id="FXAU01000001">
    <property type="protein sequence ID" value="SMG16299.1"/>
    <property type="molecule type" value="Genomic_DNA"/>
</dbReference>
<organism evidence="2 3">
    <name type="scientific">Sphingobacterium psychroaquaticum</name>
    <dbReference type="NCBI Taxonomy" id="561061"/>
    <lineage>
        <taxon>Bacteria</taxon>
        <taxon>Pseudomonadati</taxon>
        <taxon>Bacteroidota</taxon>
        <taxon>Sphingobacteriia</taxon>
        <taxon>Sphingobacteriales</taxon>
        <taxon>Sphingobacteriaceae</taxon>
        <taxon>Sphingobacterium</taxon>
    </lineage>
</organism>
<sequence length="293" mass="33296">MLKINQQTRISTIIKENKASIAAIAAIAVPFQKLKNPILRHLIAPRVTVADAASIGGCTIEDFRLALEPLGFVFEKVCAGENMVGSLVEGVYSDVVPKQRGEKEPEWFSSLRDSTVDRFDVRQHIARGDDPLKSILQRYRALPNEHALCIINTFIPYPLLLVLERQGASNYVQSKAVDLHYTWFFKAAIPDMLGHSSTNSQICMLGRESFELLLAEYLSEQILVVDVRALPMPEPMERLLEHLLILKEGQVLHVYHKRMPLHLLEELEHSGFAVRICEYNTDDIRLIIYHDSR</sequence>
<feature type="domain" description="DUF2249" evidence="1">
    <location>
        <begin position="225"/>
        <end position="286"/>
    </location>
</feature>
<dbReference type="Pfam" id="PF10006">
    <property type="entry name" value="DUF2249"/>
    <property type="match status" value="1"/>
</dbReference>
<reference evidence="2 3" key="1">
    <citation type="submission" date="2017-04" db="EMBL/GenBank/DDBJ databases">
        <authorList>
            <person name="Afonso C.L."/>
            <person name="Miller P.J."/>
            <person name="Scott M.A."/>
            <person name="Spackman E."/>
            <person name="Goraichik I."/>
            <person name="Dimitrov K.M."/>
            <person name="Suarez D.L."/>
            <person name="Swayne D.E."/>
        </authorList>
    </citation>
    <scope>NUCLEOTIDE SEQUENCE [LARGE SCALE GENOMIC DNA]</scope>
    <source>
        <strain evidence="2 3">DSM 22418</strain>
    </source>
</reference>
<gene>
    <name evidence="2" type="ORF">SAMN05660862_1059</name>
</gene>
<dbReference type="InterPro" id="IPR038062">
    <property type="entry name" value="ScdA-like_N_sf"/>
</dbReference>
<proteinExistence type="predicted"/>
<dbReference type="AlphaFoldDB" id="A0A1X7INQ3"/>
<protein>
    <submittedName>
        <fullName evidence="2">Uncharacterized conserved protein</fullName>
    </submittedName>
</protein>